<keyword evidence="5" id="KW-1185">Reference proteome</keyword>
<dbReference type="Pfam" id="PF01871">
    <property type="entry name" value="AMMECR1"/>
    <property type="match status" value="1"/>
</dbReference>
<dbReference type="Pfam" id="PF01875">
    <property type="entry name" value="Memo"/>
    <property type="match status" value="1"/>
</dbReference>
<comment type="similarity">
    <text evidence="1 2">Belongs to the MEMO1 family.</text>
</comment>
<organism evidence="4 5">
    <name type="scientific">Marinibaculum pumilum</name>
    <dbReference type="NCBI Taxonomy" id="1766165"/>
    <lineage>
        <taxon>Bacteria</taxon>
        <taxon>Pseudomonadati</taxon>
        <taxon>Pseudomonadota</taxon>
        <taxon>Alphaproteobacteria</taxon>
        <taxon>Rhodospirillales</taxon>
        <taxon>Rhodospirillaceae</taxon>
        <taxon>Marinibaculum</taxon>
    </lineage>
</organism>
<feature type="domain" description="AMMECR1" evidence="3">
    <location>
        <begin position="276"/>
        <end position="468"/>
    </location>
</feature>
<dbReference type="EMBL" id="JBHRTR010000016">
    <property type="protein sequence ID" value="MFC3226808.1"/>
    <property type="molecule type" value="Genomic_DNA"/>
</dbReference>
<evidence type="ECO:0000313" key="4">
    <source>
        <dbReference type="EMBL" id="MFC3226808.1"/>
    </source>
</evidence>
<evidence type="ECO:0000256" key="2">
    <source>
        <dbReference type="HAMAP-Rule" id="MF_00055"/>
    </source>
</evidence>
<dbReference type="PANTHER" id="PTHR11060">
    <property type="entry name" value="PROTEIN MEMO1"/>
    <property type="match status" value="1"/>
</dbReference>
<dbReference type="InterPro" id="IPR036071">
    <property type="entry name" value="AMMECR1_dom_sf"/>
</dbReference>
<gene>
    <name evidence="4" type="primary">amrB</name>
    <name evidence="4" type="ORF">ACFOGJ_06190</name>
</gene>
<dbReference type="PANTHER" id="PTHR11060:SF0">
    <property type="entry name" value="PROTEIN MEMO1"/>
    <property type="match status" value="1"/>
</dbReference>
<dbReference type="RefSeq" id="WP_379898943.1">
    <property type="nucleotide sequence ID" value="NZ_JBHRTR010000016.1"/>
</dbReference>
<evidence type="ECO:0000259" key="3">
    <source>
        <dbReference type="PROSITE" id="PS51112"/>
    </source>
</evidence>
<dbReference type="InterPro" id="IPR002737">
    <property type="entry name" value="MEMO1_fam"/>
</dbReference>
<reference evidence="5" key="1">
    <citation type="journal article" date="2019" name="Int. J. Syst. Evol. Microbiol.">
        <title>The Global Catalogue of Microorganisms (GCM) 10K type strain sequencing project: providing services to taxonomists for standard genome sequencing and annotation.</title>
        <authorList>
            <consortium name="The Broad Institute Genomics Platform"/>
            <consortium name="The Broad Institute Genome Sequencing Center for Infectious Disease"/>
            <person name="Wu L."/>
            <person name="Ma J."/>
        </authorList>
    </citation>
    <scope>NUCLEOTIDE SEQUENCE [LARGE SCALE GENOMIC DNA]</scope>
    <source>
        <strain evidence="5">KCTC 42964</strain>
    </source>
</reference>
<dbReference type="InterPro" id="IPR027485">
    <property type="entry name" value="AMMECR1_N"/>
</dbReference>
<dbReference type="CDD" id="cd07361">
    <property type="entry name" value="MEMO_like"/>
    <property type="match status" value="1"/>
</dbReference>
<proteinExistence type="inferred from homology"/>
<dbReference type="Proteomes" id="UP001595528">
    <property type="component" value="Unassembled WGS sequence"/>
</dbReference>
<sequence>MTQSATAPHLPGAQEIREPAVAGAFYPAAPAALRKQVDELLAAAPDLDLPAPKAIVAPHAGYIYSGALAAQAYARLRPARDRIRRVILLGPAHRVAFQGIAVPTVAAFQTPLGPVRVDREAAAAIADMPQVHQLDAAHALEHSLEVHLPFLQRVLDDVAVLPLVVGPTEPLAVAQVLERLWGGPETAIVISSDLSHYHGYDDARGRDSATASRIEALDFGKIDGHGACGAYPLNGLLLMARHRGLCATRIGLCNSGDTAGDRSRVVGYGAWAFSPCGTREFAVGQRHAMLDLAVRAIRSGLRSGKRPEVRIETFSPPLQTLRACFVTLKKEGRLRGCIGSLAATRPLAADIAWNAWSAAFADPRFPKLTPQELPGLNVGISVLSPPHPLHVADEADLKAKLRPGVDGLIIADGDRRATFLPQVWEDLQDVDTFLAHLKRKAGMAPDHWSDSMQVSRYTAESFAAPVPG</sequence>
<dbReference type="NCBIfam" id="TIGR04335">
    <property type="entry name" value="AmmeMemoSam_A"/>
    <property type="match status" value="1"/>
</dbReference>
<dbReference type="Gene3D" id="3.40.830.10">
    <property type="entry name" value="LigB-like"/>
    <property type="match status" value="1"/>
</dbReference>
<dbReference type="NCBIfam" id="TIGR04336">
    <property type="entry name" value="AmmeMemoSam_B"/>
    <property type="match status" value="1"/>
</dbReference>
<accession>A0ABV7KWP3</accession>
<dbReference type="HAMAP" id="MF_00055">
    <property type="entry name" value="MEMO1"/>
    <property type="match status" value="1"/>
</dbReference>
<dbReference type="Gene3D" id="3.30.700.20">
    <property type="entry name" value="Hypothetical protein ph0010, domain 1"/>
    <property type="match status" value="1"/>
</dbReference>
<dbReference type="InterPro" id="IPR002733">
    <property type="entry name" value="AMMECR1_domain"/>
</dbReference>
<comment type="caution">
    <text evidence="4">The sequence shown here is derived from an EMBL/GenBank/DDBJ whole genome shotgun (WGS) entry which is preliminary data.</text>
</comment>
<protein>
    <recommendedName>
        <fullName evidence="2">MEMO1 family protein ACFOGJ_06190</fullName>
    </recommendedName>
</protein>
<evidence type="ECO:0000313" key="5">
    <source>
        <dbReference type="Proteomes" id="UP001595528"/>
    </source>
</evidence>
<evidence type="ECO:0000256" key="1">
    <source>
        <dbReference type="ARBA" id="ARBA00006315"/>
    </source>
</evidence>
<dbReference type="InterPro" id="IPR023473">
    <property type="entry name" value="AMMECR1"/>
</dbReference>
<dbReference type="Gene3D" id="3.30.1490.150">
    <property type="entry name" value="Hypothetical protein ph0010, domain 2"/>
    <property type="match status" value="1"/>
</dbReference>
<dbReference type="NCBIfam" id="TIGR00296">
    <property type="entry name" value="TIGR00296 family protein"/>
    <property type="match status" value="1"/>
</dbReference>
<dbReference type="InterPro" id="IPR027623">
    <property type="entry name" value="AmmeMemoSam_A"/>
</dbReference>
<dbReference type="SUPFAM" id="SSF143447">
    <property type="entry name" value="AMMECR1-like"/>
    <property type="match status" value="1"/>
</dbReference>
<name>A0ABV7KWP3_9PROT</name>
<dbReference type="PROSITE" id="PS51112">
    <property type="entry name" value="AMMECR1"/>
    <property type="match status" value="1"/>
</dbReference>